<evidence type="ECO:0000313" key="2">
    <source>
        <dbReference type="Proteomes" id="UP001478862"/>
    </source>
</evidence>
<organism evidence="1 2">
    <name type="scientific">Lysinibacillus zambalensis</name>
    <dbReference type="NCBI Taxonomy" id="3160866"/>
    <lineage>
        <taxon>Bacteria</taxon>
        <taxon>Bacillati</taxon>
        <taxon>Bacillota</taxon>
        <taxon>Bacilli</taxon>
        <taxon>Bacillales</taxon>
        <taxon>Bacillaceae</taxon>
        <taxon>Lysinibacillus</taxon>
    </lineage>
</organism>
<reference evidence="1 2" key="1">
    <citation type="submission" date="2024-06" db="EMBL/GenBank/DDBJ databases">
        <title>Lysinibacillus zambalefons sp. nov., a Novel Firmicute Isolated from the Poon Bato Zambales Hyperalkaline Spring.</title>
        <authorList>
            <person name="Aja J.A."/>
            <person name="Lazaro J.E.H."/>
            <person name="Llorin L.D."/>
            <person name="Lim K.R."/>
            <person name="Teodosio J."/>
            <person name="Dalisay D.S."/>
        </authorList>
    </citation>
    <scope>NUCLEOTIDE SEQUENCE [LARGE SCALE GENOMIC DNA]</scope>
    <source>
        <strain evidence="1 2">M3</strain>
    </source>
</reference>
<gene>
    <name evidence="1" type="ORF">ABNX05_11670</name>
</gene>
<dbReference type="Proteomes" id="UP001478862">
    <property type="component" value="Unassembled WGS sequence"/>
</dbReference>
<keyword evidence="2" id="KW-1185">Reference proteome</keyword>
<sequence>MTTVGGNTEKKEIGLSIGVSGTHNNTEIDKATGYLRLAQVDIDGSGNLIYAEEGVWVSDVINLEDRFQSFDKVFTNNTENGSSSFAVLTRVSDNGENWSEWIAIAEDGAIQSETKQYIQVRIDLFAGFVTDLFSISNSDFEINAFVETSNGLQLKRNYKYDMTEDETWSDTGSLHRKKITRDEWLRIDRLDVR</sequence>
<comment type="caution">
    <text evidence="1">The sequence shown here is derived from an EMBL/GenBank/DDBJ whole genome shotgun (WGS) entry which is preliminary data.</text>
</comment>
<protein>
    <recommendedName>
        <fullName evidence="3">Phage tail protein</fullName>
    </recommendedName>
</protein>
<name>A0ABV1MVJ5_9BACI</name>
<evidence type="ECO:0000313" key="1">
    <source>
        <dbReference type="EMBL" id="MEQ6355278.1"/>
    </source>
</evidence>
<evidence type="ECO:0008006" key="3">
    <source>
        <dbReference type="Google" id="ProtNLM"/>
    </source>
</evidence>
<proteinExistence type="predicted"/>
<dbReference type="RefSeq" id="WP_349659907.1">
    <property type="nucleotide sequence ID" value="NZ_JBEGDG010000007.1"/>
</dbReference>
<accession>A0ABV1MVJ5</accession>
<dbReference type="EMBL" id="JBEGDG010000007">
    <property type="protein sequence ID" value="MEQ6355278.1"/>
    <property type="molecule type" value="Genomic_DNA"/>
</dbReference>